<accession>A0ABT7H4V7</accession>
<comment type="caution">
    <text evidence="1">The sequence shown here is derived from an EMBL/GenBank/DDBJ whole genome shotgun (WGS) entry which is preliminary data.</text>
</comment>
<evidence type="ECO:0000313" key="1">
    <source>
        <dbReference type="EMBL" id="MDK9500100.1"/>
    </source>
</evidence>
<proteinExistence type="predicted"/>
<dbReference type="Proteomes" id="UP001223390">
    <property type="component" value="Unassembled WGS sequence"/>
</dbReference>
<reference evidence="1 2" key="1">
    <citation type="submission" date="2023-05" db="EMBL/GenBank/DDBJ databases">
        <title>Sequencing and Assembly of Streptomyces sp. NP73.</title>
        <authorList>
            <person name="Konwar A.N."/>
            <person name="Saikia K."/>
            <person name="Thakur D."/>
        </authorList>
    </citation>
    <scope>NUCLEOTIDE SEQUENCE [LARGE SCALE GENOMIC DNA]</scope>
    <source>
        <strain evidence="1 2">NP73</strain>
    </source>
</reference>
<dbReference type="RefSeq" id="WP_285345792.1">
    <property type="nucleotide sequence ID" value="NZ_JASITI010000055.1"/>
</dbReference>
<protein>
    <recommendedName>
        <fullName evidence="3">PE-PGRS family protein</fullName>
    </recommendedName>
</protein>
<organism evidence="1 2">
    <name type="scientific">Streptomyces katrae</name>
    <dbReference type="NCBI Taxonomy" id="68223"/>
    <lineage>
        <taxon>Bacteria</taxon>
        <taxon>Bacillati</taxon>
        <taxon>Actinomycetota</taxon>
        <taxon>Actinomycetes</taxon>
        <taxon>Kitasatosporales</taxon>
        <taxon>Streptomycetaceae</taxon>
        <taxon>Streptomyces</taxon>
    </lineage>
</organism>
<dbReference type="EMBL" id="JASITI010000055">
    <property type="protein sequence ID" value="MDK9500100.1"/>
    <property type="molecule type" value="Genomic_DNA"/>
</dbReference>
<sequence length="327" mass="35461">MTAVFPYPTLFGDVELRVVSVSVDNRELPYSMISATDRAVALHETGRGTWERARLRVSVTLPEAEIQAGPWSDVAVLAVLSEKATNARTTAVLSRAADGTMQGTVVLDSVAYLRRATLGVLVVATVEGVAGRLVGSATQDWYVDLKTSTPARQREIEIVEVDFKEGELEWLRPYKEAAWIVETTGEVPTVYLNTGAVEGLMAALGGAGGSPAERMLRDLAATQIAQDAWIAMFHTAVSDLDTDEDGTPMLPKGWRESVLRSMLPDVLPGRQPTDALYEIVERRTKGYGWAEIQTGVQFAAGRRSRATRNLTNAVRSVQNLEGAGGTR</sequence>
<evidence type="ECO:0008006" key="3">
    <source>
        <dbReference type="Google" id="ProtNLM"/>
    </source>
</evidence>
<gene>
    <name evidence="1" type="ORF">QEZ40_005723</name>
</gene>
<evidence type="ECO:0000313" key="2">
    <source>
        <dbReference type="Proteomes" id="UP001223390"/>
    </source>
</evidence>
<name>A0ABT7H4V7_9ACTN</name>
<keyword evidence="2" id="KW-1185">Reference proteome</keyword>